<dbReference type="EMBL" id="JAFBBZ010000001">
    <property type="protein sequence ID" value="MBM7507093.1"/>
    <property type="molecule type" value="Genomic_DNA"/>
</dbReference>
<organism evidence="1 2">
    <name type="scientific">Nocardioides salarius</name>
    <dbReference type="NCBI Taxonomy" id="374513"/>
    <lineage>
        <taxon>Bacteria</taxon>
        <taxon>Bacillati</taxon>
        <taxon>Actinomycetota</taxon>
        <taxon>Actinomycetes</taxon>
        <taxon>Propionibacteriales</taxon>
        <taxon>Nocardioidaceae</taxon>
        <taxon>Nocardioides</taxon>
    </lineage>
</organism>
<dbReference type="Proteomes" id="UP000732378">
    <property type="component" value="Unassembled WGS sequence"/>
</dbReference>
<protein>
    <submittedName>
        <fullName evidence="1">Uncharacterized protein</fullName>
    </submittedName>
</protein>
<name>A0ABS2M7E1_9ACTN</name>
<dbReference type="RefSeq" id="WP_193667791.1">
    <property type="nucleotide sequence ID" value="NZ_JACDTV010000003.1"/>
</dbReference>
<gene>
    <name evidence="1" type="ORF">JOE61_000907</name>
</gene>
<evidence type="ECO:0000313" key="1">
    <source>
        <dbReference type="EMBL" id="MBM7507093.1"/>
    </source>
</evidence>
<reference evidence="1 2" key="1">
    <citation type="submission" date="2021-01" db="EMBL/GenBank/DDBJ databases">
        <title>Sequencing the genomes of 1000 actinobacteria strains.</title>
        <authorList>
            <person name="Klenk H.-P."/>
        </authorList>
    </citation>
    <scope>NUCLEOTIDE SEQUENCE [LARGE SCALE GENOMIC DNA]</scope>
    <source>
        <strain evidence="1 2">DSM 18239</strain>
    </source>
</reference>
<sequence length="160" mass="17437">MSSSTAPINQRQQRIREAVQAANTRPGMTTPTPRWSPIHRTTQDVLALVADLGHPSVDYEWTRFMQGLDQAADHDDIVDPNVLRPLLRGQVAPNRIGAFTSRAVSQHILVATGDWGVSDDLDGRNSGKPAKVYRLSRTALHGHANSVLAQVQALTAAASW</sequence>
<accession>A0ABS2M7E1</accession>
<comment type="caution">
    <text evidence="1">The sequence shown here is derived from an EMBL/GenBank/DDBJ whole genome shotgun (WGS) entry which is preliminary data.</text>
</comment>
<keyword evidence="2" id="KW-1185">Reference proteome</keyword>
<evidence type="ECO:0000313" key="2">
    <source>
        <dbReference type="Proteomes" id="UP000732378"/>
    </source>
</evidence>
<proteinExistence type="predicted"/>